<accession>A0A179HMQ8</accession>
<sequence>MIPLASIRPWETRRRVHPFAPPCHHDHHRGQIRSPGQGIPRAAPGCLSLSAQWASRSTLAQRHRLTVAEARRKIRSPLPQTAHRLMCGQFHGLVWPMCRPALRSPTRGVPVPGRCCRDPSLQTAAPHWAQSQCCAGPGTRAGRLTSSRRRDMAGQTAWRRRAPWPARKGCIAATCRRKCEVARMAMQIPRGQRGRGGATDGMRLCGRIAGRETARADRARPPRR</sequence>
<dbReference type="Proteomes" id="UP000078340">
    <property type="component" value="Unassembled WGS sequence"/>
</dbReference>
<evidence type="ECO:0000313" key="1">
    <source>
        <dbReference type="EMBL" id="OAQ90653.1"/>
    </source>
</evidence>
<comment type="caution">
    <text evidence="1">The sequence shown here is derived from an EMBL/GenBank/DDBJ whole genome shotgun (WGS) entry which is preliminary data.</text>
</comment>
<evidence type="ECO:0000313" key="2">
    <source>
        <dbReference type="Proteomes" id="UP000078340"/>
    </source>
</evidence>
<gene>
    <name evidence="1" type="ORF">VFPFJ_04812</name>
</gene>
<proteinExistence type="predicted"/>
<reference evidence="1 2" key="1">
    <citation type="submission" date="2016-02" db="EMBL/GenBank/DDBJ databases">
        <title>Biosynthesis of antibiotic leucinostatins and their inhibition on Phytophthora in bio-control Purpureocillium lilacinum.</title>
        <authorList>
            <person name="Wang G."/>
            <person name="Liu Z."/>
            <person name="Lin R."/>
            <person name="Li E."/>
            <person name="Mao Z."/>
            <person name="Ling J."/>
            <person name="Yin W."/>
            <person name="Xie B."/>
        </authorList>
    </citation>
    <scope>NUCLEOTIDE SEQUENCE [LARGE SCALE GENOMIC DNA]</scope>
    <source>
        <strain evidence="1">PLFJ-1</strain>
    </source>
</reference>
<organism evidence="1 2">
    <name type="scientific">Purpureocillium lilacinum</name>
    <name type="common">Paecilomyces lilacinus</name>
    <dbReference type="NCBI Taxonomy" id="33203"/>
    <lineage>
        <taxon>Eukaryota</taxon>
        <taxon>Fungi</taxon>
        <taxon>Dikarya</taxon>
        <taxon>Ascomycota</taxon>
        <taxon>Pezizomycotina</taxon>
        <taxon>Sordariomycetes</taxon>
        <taxon>Hypocreomycetidae</taxon>
        <taxon>Hypocreales</taxon>
        <taxon>Ophiocordycipitaceae</taxon>
        <taxon>Purpureocillium</taxon>
    </lineage>
</organism>
<name>A0A179HMQ8_PURLI</name>
<dbReference type="EMBL" id="LSBI01000004">
    <property type="protein sequence ID" value="OAQ90653.1"/>
    <property type="molecule type" value="Genomic_DNA"/>
</dbReference>
<protein>
    <submittedName>
        <fullName evidence="1">Uncharacterized protein</fullName>
    </submittedName>
</protein>
<dbReference type="AlphaFoldDB" id="A0A179HMQ8"/>